<dbReference type="EMBL" id="RJVU01011283">
    <property type="protein sequence ID" value="ROL53363.1"/>
    <property type="molecule type" value="Genomic_DNA"/>
</dbReference>
<dbReference type="Proteomes" id="UP000281406">
    <property type="component" value="Unassembled WGS sequence"/>
</dbReference>
<name>A0A3N0Z4Y9_ANAGA</name>
<organism evidence="1 2">
    <name type="scientific">Anabarilius grahami</name>
    <name type="common">Kanglang fish</name>
    <name type="synonym">Barilius grahami</name>
    <dbReference type="NCBI Taxonomy" id="495550"/>
    <lineage>
        <taxon>Eukaryota</taxon>
        <taxon>Metazoa</taxon>
        <taxon>Chordata</taxon>
        <taxon>Craniata</taxon>
        <taxon>Vertebrata</taxon>
        <taxon>Euteleostomi</taxon>
        <taxon>Actinopterygii</taxon>
        <taxon>Neopterygii</taxon>
        <taxon>Teleostei</taxon>
        <taxon>Ostariophysi</taxon>
        <taxon>Cypriniformes</taxon>
        <taxon>Xenocyprididae</taxon>
        <taxon>Xenocypridinae</taxon>
        <taxon>Xenocypridinae incertae sedis</taxon>
        <taxon>Anabarilius</taxon>
    </lineage>
</organism>
<comment type="caution">
    <text evidence="1">The sequence shown here is derived from an EMBL/GenBank/DDBJ whole genome shotgun (WGS) entry which is preliminary data.</text>
</comment>
<accession>A0A3N0Z4Y9</accession>
<protein>
    <submittedName>
        <fullName evidence="1">Uncharacterized protein</fullName>
    </submittedName>
</protein>
<gene>
    <name evidence="1" type="ORF">DPX16_20473</name>
</gene>
<proteinExistence type="predicted"/>
<sequence>MGLLCRLTNRQDHTAHLWDSGRPLHPIVNMTNEKKYPIKQAFVCAMLQESAVPAIWTRQTRKQVKVGAIPMALTTCHYASVLIYSQQPPYSVLPCQPATQGCEDANNMHC</sequence>
<dbReference type="AlphaFoldDB" id="A0A3N0Z4Y9"/>
<keyword evidence="2" id="KW-1185">Reference proteome</keyword>
<evidence type="ECO:0000313" key="2">
    <source>
        <dbReference type="Proteomes" id="UP000281406"/>
    </source>
</evidence>
<reference evidence="1 2" key="1">
    <citation type="submission" date="2018-10" db="EMBL/GenBank/DDBJ databases">
        <title>Genome assembly for a Yunnan-Guizhou Plateau 3E fish, Anabarilius grahami (Regan), and its evolutionary and genetic applications.</title>
        <authorList>
            <person name="Jiang W."/>
        </authorList>
    </citation>
    <scope>NUCLEOTIDE SEQUENCE [LARGE SCALE GENOMIC DNA]</scope>
    <source>
        <strain evidence="1">AG-KIZ</strain>
        <tissue evidence="1">Muscle</tissue>
    </source>
</reference>
<evidence type="ECO:0000313" key="1">
    <source>
        <dbReference type="EMBL" id="ROL53363.1"/>
    </source>
</evidence>